<evidence type="ECO:0000313" key="2">
    <source>
        <dbReference type="EMBL" id="CQB51982.1"/>
    </source>
</evidence>
<comment type="similarity">
    <text evidence="1">Belongs to the ROK (NagC/XylR) family.</text>
</comment>
<protein>
    <submittedName>
        <fullName evidence="2">ROK</fullName>
    </submittedName>
</protein>
<organism evidence="2 3">
    <name type="scientific">Syntrophomonas zehnderi OL-4</name>
    <dbReference type="NCBI Taxonomy" id="690567"/>
    <lineage>
        <taxon>Bacteria</taxon>
        <taxon>Bacillati</taxon>
        <taxon>Bacillota</taxon>
        <taxon>Clostridia</taxon>
        <taxon>Eubacteriales</taxon>
        <taxon>Syntrophomonadaceae</taxon>
        <taxon>Syntrophomonas</taxon>
    </lineage>
</organism>
<accession>A0A0E4GTW7</accession>
<dbReference type="InterPro" id="IPR049874">
    <property type="entry name" value="ROK_cs"/>
</dbReference>
<dbReference type="EMBL" id="CGIH01000042">
    <property type="protein sequence ID" value="CQB51982.1"/>
    <property type="molecule type" value="Genomic_DNA"/>
</dbReference>
<gene>
    <name evidence="2" type="ORF">2445</name>
</gene>
<dbReference type="PANTHER" id="PTHR18964">
    <property type="entry name" value="ROK (REPRESSOR, ORF, KINASE) FAMILY"/>
    <property type="match status" value="1"/>
</dbReference>
<evidence type="ECO:0000313" key="3">
    <source>
        <dbReference type="Proteomes" id="UP000045545"/>
    </source>
</evidence>
<sequence length="324" mass="34564">MGDFIIGIDIGGSKVLTGILDKTGRVLTRKKETTCSQGQPGEVMDQVAGMIELMKDELGIGAQDILGIGAGVPGPLDYYRGVVLESPNLRWPEYPAGSELNKRLGSKLLLEKDTNAAALGEFYYGSSKKIRNLIYITVSTGIGAGIIADGNLLHGHKGGAGELGHMLIEPGGRSCGCGRQGCLEALASGTALEQEAREMIAHGQAQSIQALIGDGKPLTARELGWAARQGNKEAHDLISRAADFLGIAITNLVNLLNPERVVIGGGMGLGLQDLLLPRIKEYVFNHVFRLHRQDLEIAATQLGEDIVLLGCATMVLENKQMFRK</sequence>
<keyword evidence="3" id="KW-1185">Reference proteome</keyword>
<dbReference type="CDD" id="cd24076">
    <property type="entry name" value="ASKHA_ATPase_ROK_BsXylR-like"/>
    <property type="match status" value="1"/>
</dbReference>
<dbReference type="SUPFAM" id="SSF53067">
    <property type="entry name" value="Actin-like ATPase domain"/>
    <property type="match status" value="1"/>
</dbReference>
<dbReference type="PROSITE" id="PS01125">
    <property type="entry name" value="ROK"/>
    <property type="match status" value="1"/>
</dbReference>
<dbReference type="Pfam" id="PF00480">
    <property type="entry name" value="ROK"/>
    <property type="match status" value="1"/>
</dbReference>
<dbReference type="RefSeq" id="WP_052729764.1">
    <property type="nucleotide sequence ID" value="NZ_CGIH01000042.1"/>
</dbReference>
<dbReference type="STRING" id="690567.2445"/>
<name>A0A0E4GTW7_9FIRM</name>
<dbReference type="Proteomes" id="UP000045545">
    <property type="component" value="Unassembled WGS sequence"/>
</dbReference>
<reference evidence="2 3" key="1">
    <citation type="submission" date="2015-03" db="EMBL/GenBank/DDBJ databases">
        <authorList>
            <person name="Murphy D."/>
        </authorList>
    </citation>
    <scope>NUCLEOTIDE SEQUENCE [LARGE SCALE GENOMIC DNA]</scope>
    <source>
        <strain evidence="2 3">OL-4</strain>
    </source>
</reference>
<dbReference type="AlphaFoldDB" id="A0A0E4GTW7"/>
<dbReference type="InterPro" id="IPR000600">
    <property type="entry name" value="ROK"/>
</dbReference>
<proteinExistence type="inferred from homology"/>
<evidence type="ECO:0000256" key="1">
    <source>
        <dbReference type="ARBA" id="ARBA00006479"/>
    </source>
</evidence>
<dbReference type="Gene3D" id="3.30.420.40">
    <property type="match status" value="2"/>
</dbReference>
<dbReference type="InterPro" id="IPR043129">
    <property type="entry name" value="ATPase_NBD"/>
</dbReference>
<dbReference type="PANTHER" id="PTHR18964:SF149">
    <property type="entry name" value="BIFUNCTIONAL UDP-N-ACETYLGLUCOSAMINE 2-EPIMERASE_N-ACETYLMANNOSAMINE KINASE"/>
    <property type="match status" value="1"/>
</dbReference>